<proteinExistence type="predicted"/>
<dbReference type="Gene3D" id="1.20.5.1930">
    <property type="match status" value="1"/>
</dbReference>
<comment type="catalytic activity">
    <reaction evidence="1">
        <text>ATP + protein L-histidine = ADP + protein N-phospho-L-histidine.</text>
        <dbReference type="EC" id="2.7.13.3"/>
    </reaction>
</comment>
<evidence type="ECO:0000256" key="7">
    <source>
        <dbReference type="ARBA" id="ARBA00023012"/>
    </source>
</evidence>
<organism evidence="9 10">
    <name type="scientific">Cytobacillus horneckiae</name>
    <dbReference type="NCBI Taxonomy" id="549687"/>
    <lineage>
        <taxon>Bacteria</taxon>
        <taxon>Bacillati</taxon>
        <taxon>Bacillota</taxon>
        <taxon>Bacilli</taxon>
        <taxon>Bacillales</taxon>
        <taxon>Bacillaceae</taxon>
        <taxon>Cytobacillus</taxon>
    </lineage>
</organism>
<dbReference type="GO" id="GO:0016020">
    <property type="term" value="C:membrane"/>
    <property type="evidence" value="ECO:0007669"/>
    <property type="project" value="InterPro"/>
</dbReference>
<gene>
    <name evidence="9" type="ORF">CWS20_10860</name>
</gene>
<dbReference type="InterPro" id="IPR050482">
    <property type="entry name" value="Sensor_HK_TwoCompSys"/>
</dbReference>
<dbReference type="GO" id="GO:0000155">
    <property type="term" value="F:phosphorelay sensor kinase activity"/>
    <property type="evidence" value="ECO:0007669"/>
    <property type="project" value="InterPro"/>
</dbReference>
<accession>A0A2N0ZHR6</accession>
<evidence type="ECO:0000313" key="10">
    <source>
        <dbReference type="Proteomes" id="UP000233343"/>
    </source>
</evidence>
<dbReference type="AlphaFoldDB" id="A0A2N0ZHR6"/>
<name>A0A2N0ZHR6_9BACI</name>
<evidence type="ECO:0000256" key="2">
    <source>
        <dbReference type="ARBA" id="ARBA00012438"/>
    </source>
</evidence>
<dbReference type="InterPro" id="IPR003018">
    <property type="entry name" value="GAF"/>
</dbReference>
<keyword evidence="6" id="KW-0067">ATP-binding</keyword>
<dbReference type="InterPro" id="IPR011712">
    <property type="entry name" value="Sig_transdc_His_kin_sub3_dim/P"/>
</dbReference>
<keyword evidence="4" id="KW-0547">Nucleotide-binding</keyword>
<keyword evidence="5 9" id="KW-0418">Kinase</keyword>
<dbReference type="PANTHER" id="PTHR24421">
    <property type="entry name" value="NITRATE/NITRITE SENSOR PROTEIN NARX-RELATED"/>
    <property type="match status" value="1"/>
</dbReference>
<dbReference type="GO" id="GO:0005524">
    <property type="term" value="F:ATP binding"/>
    <property type="evidence" value="ECO:0007669"/>
    <property type="project" value="UniProtKB-KW"/>
</dbReference>
<dbReference type="PANTHER" id="PTHR24421:SF40">
    <property type="entry name" value="SENSOR HISTIDINE KINASE YHCY"/>
    <property type="match status" value="1"/>
</dbReference>
<dbReference type="Pfam" id="PF02518">
    <property type="entry name" value="HATPase_c"/>
    <property type="match status" value="1"/>
</dbReference>
<comment type="caution">
    <text evidence="9">The sequence shown here is derived from an EMBL/GenBank/DDBJ whole genome shotgun (WGS) entry which is preliminary data.</text>
</comment>
<dbReference type="Pfam" id="PF13185">
    <property type="entry name" value="GAF_2"/>
    <property type="match status" value="1"/>
</dbReference>
<dbReference type="InterPro" id="IPR003594">
    <property type="entry name" value="HATPase_dom"/>
</dbReference>
<dbReference type="EC" id="2.7.13.3" evidence="2"/>
<dbReference type="InterPro" id="IPR005467">
    <property type="entry name" value="His_kinase_dom"/>
</dbReference>
<keyword evidence="3" id="KW-0808">Transferase</keyword>
<keyword evidence="10" id="KW-1185">Reference proteome</keyword>
<evidence type="ECO:0000313" key="9">
    <source>
        <dbReference type="EMBL" id="PKG29036.1"/>
    </source>
</evidence>
<dbReference type="SUPFAM" id="SSF55874">
    <property type="entry name" value="ATPase domain of HSP90 chaperone/DNA topoisomerase II/histidine kinase"/>
    <property type="match status" value="1"/>
</dbReference>
<keyword evidence="7" id="KW-0902">Two-component regulatory system</keyword>
<dbReference type="Pfam" id="PF07730">
    <property type="entry name" value="HisKA_3"/>
    <property type="match status" value="1"/>
</dbReference>
<dbReference type="PROSITE" id="PS50109">
    <property type="entry name" value="HIS_KIN"/>
    <property type="match status" value="1"/>
</dbReference>
<dbReference type="Gene3D" id="3.30.565.10">
    <property type="entry name" value="Histidine kinase-like ATPase, C-terminal domain"/>
    <property type="match status" value="1"/>
</dbReference>
<dbReference type="InterPro" id="IPR036890">
    <property type="entry name" value="HATPase_C_sf"/>
</dbReference>
<protein>
    <recommendedName>
        <fullName evidence="2">histidine kinase</fullName>
        <ecNumber evidence="2">2.7.13.3</ecNumber>
    </recommendedName>
</protein>
<dbReference type="Gene3D" id="3.30.450.40">
    <property type="match status" value="1"/>
</dbReference>
<dbReference type="EMBL" id="PISD01000020">
    <property type="protein sequence ID" value="PKG29036.1"/>
    <property type="molecule type" value="Genomic_DNA"/>
</dbReference>
<dbReference type="SMART" id="SM00065">
    <property type="entry name" value="GAF"/>
    <property type="match status" value="1"/>
</dbReference>
<evidence type="ECO:0000256" key="5">
    <source>
        <dbReference type="ARBA" id="ARBA00022777"/>
    </source>
</evidence>
<dbReference type="RefSeq" id="WP_066201459.1">
    <property type="nucleotide sequence ID" value="NZ_JAMAUX010000003.1"/>
</dbReference>
<evidence type="ECO:0000256" key="3">
    <source>
        <dbReference type="ARBA" id="ARBA00022679"/>
    </source>
</evidence>
<sequence length="363" mass="41011">MEILKEIAELLNEGTELNSLLPEVLHKLLYVTDLHTGWVFLIEDGEPYLAAHENLPEALSHHNLEPMCKHDCWCVDRFKNGRLQKATNIINCKRIEEAQIENKYDTRGLTHHATVPLRAANEMFGVLNVGSPNKKHFDDEELALLEAVAFQIGTALKRIKLTQREQETALMEERNRLARDLHDSVNQLLFSLSLTARGGKEMAKEEEIKETFSYIHDLSRQALQEMRALIWQLKPQGLEGGLITAIQAYSEMVGLNLKYNVDGITTLPGKVEETLWRIVQEAMANCKKHSGQLNIEIALYTNQKNKVVMVISDQGAGFQYNEKTKLPSLGLKSMKERVEGLNGHFCLQTEAGKGTMITVTIPV</sequence>
<evidence type="ECO:0000259" key="8">
    <source>
        <dbReference type="PROSITE" id="PS50109"/>
    </source>
</evidence>
<dbReference type="Proteomes" id="UP000233343">
    <property type="component" value="Unassembled WGS sequence"/>
</dbReference>
<evidence type="ECO:0000256" key="4">
    <source>
        <dbReference type="ARBA" id="ARBA00022741"/>
    </source>
</evidence>
<evidence type="ECO:0000256" key="6">
    <source>
        <dbReference type="ARBA" id="ARBA00022840"/>
    </source>
</evidence>
<reference evidence="9 10" key="1">
    <citation type="journal article" date="2010" name="Int. J. Syst. Evol. Microbiol.">
        <title>Bacillus horneckiae sp. nov., isolated from a spacecraft-assembly clean room.</title>
        <authorList>
            <person name="Vaishampayan P."/>
            <person name="Probst A."/>
            <person name="Krishnamurthi S."/>
            <person name="Ghosh S."/>
            <person name="Osman S."/>
            <person name="McDowall A."/>
            <person name="Ruckmani A."/>
            <person name="Mayilraj S."/>
            <person name="Venkateswaran K."/>
        </authorList>
    </citation>
    <scope>NUCLEOTIDE SEQUENCE [LARGE SCALE GENOMIC DNA]</scope>
    <source>
        <strain evidence="10">1PO1SC</strain>
    </source>
</reference>
<dbReference type="InterPro" id="IPR029016">
    <property type="entry name" value="GAF-like_dom_sf"/>
</dbReference>
<evidence type="ECO:0000256" key="1">
    <source>
        <dbReference type="ARBA" id="ARBA00000085"/>
    </source>
</evidence>
<feature type="domain" description="Histidine kinase" evidence="8">
    <location>
        <begin position="176"/>
        <end position="363"/>
    </location>
</feature>
<dbReference type="CDD" id="cd16917">
    <property type="entry name" value="HATPase_UhpB-NarQ-NarX-like"/>
    <property type="match status" value="1"/>
</dbReference>
<dbReference type="GO" id="GO:0046983">
    <property type="term" value="F:protein dimerization activity"/>
    <property type="evidence" value="ECO:0007669"/>
    <property type="project" value="InterPro"/>
</dbReference>
<dbReference type="SUPFAM" id="SSF55781">
    <property type="entry name" value="GAF domain-like"/>
    <property type="match status" value="1"/>
</dbReference>